<gene>
    <name evidence="1" type="ORF">LCGC14_2732030</name>
</gene>
<name>A0A0F8Z713_9ZZZZ</name>
<dbReference type="AlphaFoldDB" id="A0A0F8Z713"/>
<dbReference type="EMBL" id="LAZR01049480">
    <property type="protein sequence ID" value="KKK89543.1"/>
    <property type="molecule type" value="Genomic_DNA"/>
</dbReference>
<feature type="non-terminal residue" evidence="1">
    <location>
        <position position="24"/>
    </location>
</feature>
<organism evidence="1">
    <name type="scientific">marine sediment metagenome</name>
    <dbReference type="NCBI Taxonomy" id="412755"/>
    <lineage>
        <taxon>unclassified sequences</taxon>
        <taxon>metagenomes</taxon>
        <taxon>ecological metagenomes</taxon>
    </lineage>
</organism>
<sequence length="24" mass="3093">MSDTENWNMRRMRWINRIVARLSR</sequence>
<accession>A0A0F8Z713</accession>
<comment type="caution">
    <text evidence="1">The sequence shown here is derived from an EMBL/GenBank/DDBJ whole genome shotgun (WGS) entry which is preliminary data.</text>
</comment>
<reference evidence="1" key="1">
    <citation type="journal article" date="2015" name="Nature">
        <title>Complex archaea that bridge the gap between prokaryotes and eukaryotes.</title>
        <authorList>
            <person name="Spang A."/>
            <person name="Saw J.H."/>
            <person name="Jorgensen S.L."/>
            <person name="Zaremba-Niedzwiedzka K."/>
            <person name="Martijn J."/>
            <person name="Lind A.E."/>
            <person name="van Eijk R."/>
            <person name="Schleper C."/>
            <person name="Guy L."/>
            <person name="Ettema T.J."/>
        </authorList>
    </citation>
    <scope>NUCLEOTIDE SEQUENCE</scope>
</reference>
<protein>
    <submittedName>
        <fullName evidence="1">Uncharacterized protein</fullName>
    </submittedName>
</protein>
<proteinExistence type="predicted"/>
<evidence type="ECO:0000313" key="1">
    <source>
        <dbReference type="EMBL" id="KKK89543.1"/>
    </source>
</evidence>